<protein>
    <submittedName>
        <fullName evidence="3">Alpha/beta hydrolase</fullName>
    </submittedName>
</protein>
<dbReference type="GO" id="GO:0016020">
    <property type="term" value="C:membrane"/>
    <property type="evidence" value="ECO:0007669"/>
    <property type="project" value="TreeGrafter"/>
</dbReference>
<proteinExistence type="predicted"/>
<dbReference type="InterPro" id="IPR000073">
    <property type="entry name" value="AB_hydrolase_1"/>
</dbReference>
<sequence>MIRAEYHEIDGAVGFAEVAGDGPPVLCLHTAGQTGAQWREVLHALPAHGYRVIAPDLPGHGRSESPLGGPVRDLRRHGRWLAVLLHRLGAQHPFVVGCSIGGKLALELALDPGVAPRGVVAMAADAHNRRLSVRGLERSLEDAASPSRSDRTYLGTLACVGRAVGPERAARIAAMHRREDPVVSAADLIAWTSHDLRDRLGAIACPVRLVAGEDDFWIDLADTRWAAGRIPGAAYEELAGVGHYPMEEIEGFPELLATWLRALGPTEEETGDG</sequence>
<dbReference type="InterPro" id="IPR050266">
    <property type="entry name" value="AB_hydrolase_sf"/>
</dbReference>
<evidence type="ECO:0000259" key="2">
    <source>
        <dbReference type="Pfam" id="PF00561"/>
    </source>
</evidence>
<dbReference type="Proteomes" id="UP000321805">
    <property type="component" value="Chromosome"/>
</dbReference>
<dbReference type="GO" id="GO:0016787">
    <property type="term" value="F:hydrolase activity"/>
    <property type="evidence" value="ECO:0007669"/>
    <property type="project" value="UniProtKB-KW"/>
</dbReference>
<accession>A0A5B8U270</accession>
<keyword evidence="4" id="KW-1185">Reference proteome</keyword>
<name>A0A5B8U270_9ACTN</name>
<reference evidence="3 4" key="1">
    <citation type="journal article" date="2018" name="J. Microbiol.">
        <title>Baekduia soli gen. nov., sp. nov., a novel bacterium isolated from the soil of Baekdu Mountain and proposal of a novel family name, Baekduiaceae fam. nov.</title>
        <authorList>
            <person name="An D.S."/>
            <person name="Siddiqi M.Z."/>
            <person name="Kim K.H."/>
            <person name="Yu H.S."/>
            <person name="Im W.T."/>
        </authorList>
    </citation>
    <scope>NUCLEOTIDE SEQUENCE [LARGE SCALE GENOMIC DNA]</scope>
    <source>
        <strain evidence="3 4">BR7-21</strain>
    </source>
</reference>
<dbReference type="PANTHER" id="PTHR43798:SF31">
    <property type="entry name" value="AB HYDROLASE SUPERFAMILY PROTEIN YCLE"/>
    <property type="match status" value="1"/>
</dbReference>
<dbReference type="PANTHER" id="PTHR43798">
    <property type="entry name" value="MONOACYLGLYCEROL LIPASE"/>
    <property type="match status" value="1"/>
</dbReference>
<dbReference type="OrthoDB" id="27092at2"/>
<keyword evidence="1 3" id="KW-0378">Hydrolase</keyword>
<organism evidence="3 4">
    <name type="scientific">Baekduia soli</name>
    <dbReference type="NCBI Taxonomy" id="496014"/>
    <lineage>
        <taxon>Bacteria</taxon>
        <taxon>Bacillati</taxon>
        <taxon>Actinomycetota</taxon>
        <taxon>Thermoleophilia</taxon>
        <taxon>Solirubrobacterales</taxon>
        <taxon>Baekduiaceae</taxon>
        <taxon>Baekduia</taxon>
    </lineage>
</organism>
<gene>
    <name evidence="3" type="ORF">FSW04_05240</name>
</gene>
<dbReference type="AlphaFoldDB" id="A0A5B8U270"/>
<dbReference type="EMBL" id="CP042430">
    <property type="protein sequence ID" value="QEC47048.1"/>
    <property type="molecule type" value="Genomic_DNA"/>
</dbReference>
<dbReference type="PRINTS" id="PR00111">
    <property type="entry name" value="ABHYDROLASE"/>
</dbReference>
<dbReference type="RefSeq" id="WP_146916979.1">
    <property type="nucleotide sequence ID" value="NZ_CP042430.1"/>
</dbReference>
<dbReference type="KEGG" id="bsol:FSW04_05240"/>
<evidence type="ECO:0000313" key="4">
    <source>
        <dbReference type="Proteomes" id="UP000321805"/>
    </source>
</evidence>
<evidence type="ECO:0000313" key="3">
    <source>
        <dbReference type="EMBL" id="QEC47048.1"/>
    </source>
</evidence>
<dbReference type="SUPFAM" id="SSF53474">
    <property type="entry name" value="alpha/beta-Hydrolases"/>
    <property type="match status" value="1"/>
</dbReference>
<dbReference type="Gene3D" id="3.40.50.1820">
    <property type="entry name" value="alpha/beta hydrolase"/>
    <property type="match status" value="1"/>
</dbReference>
<dbReference type="InterPro" id="IPR029058">
    <property type="entry name" value="AB_hydrolase_fold"/>
</dbReference>
<dbReference type="Pfam" id="PF00561">
    <property type="entry name" value="Abhydrolase_1"/>
    <property type="match status" value="1"/>
</dbReference>
<feature type="domain" description="AB hydrolase-1" evidence="2">
    <location>
        <begin position="23"/>
        <end position="247"/>
    </location>
</feature>
<evidence type="ECO:0000256" key="1">
    <source>
        <dbReference type="ARBA" id="ARBA00022801"/>
    </source>
</evidence>